<dbReference type="PANTHER" id="PTHR42923:SF3">
    <property type="entry name" value="PROTOPORPHYRINOGEN OXIDASE"/>
    <property type="match status" value="1"/>
</dbReference>
<dbReference type="SUPFAM" id="SSF51905">
    <property type="entry name" value="FAD/NAD(P)-binding domain"/>
    <property type="match status" value="1"/>
</dbReference>
<dbReference type="InterPro" id="IPR050464">
    <property type="entry name" value="Zeta_carotene_desat/Oxidored"/>
</dbReference>
<dbReference type="InterPro" id="IPR036188">
    <property type="entry name" value="FAD/NAD-bd_sf"/>
</dbReference>
<dbReference type="RefSeq" id="WP_258797284.1">
    <property type="nucleotide sequence ID" value="NZ_JANTHX010000004.1"/>
</dbReference>
<protein>
    <submittedName>
        <fullName evidence="2">FAD-dependent oxidoreductase</fullName>
    </submittedName>
</protein>
<organism evidence="2 3">
    <name type="scientific">Protaetiibacter mangrovi</name>
    <dbReference type="NCBI Taxonomy" id="2970926"/>
    <lineage>
        <taxon>Bacteria</taxon>
        <taxon>Bacillati</taxon>
        <taxon>Actinomycetota</taxon>
        <taxon>Actinomycetes</taxon>
        <taxon>Micrococcales</taxon>
        <taxon>Microbacteriaceae</taxon>
        <taxon>Protaetiibacter</taxon>
    </lineage>
</organism>
<dbReference type="SUPFAM" id="SSF54373">
    <property type="entry name" value="FAD-linked reductases, C-terminal domain"/>
    <property type="match status" value="1"/>
</dbReference>
<evidence type="ECO:0000313" key="3">
    <source>
        <dbReference type="Proteomes" id="UP001205337"/>
    </source>
</evidence>
<dbReference type="PANTHER" id="PTHR42923">
    <property type="entry name" value="PROTOPORPHYRINOGEN OXIDASE"/>
    <property type="match status" value="1"/>
</dbReference>
<reference evidence="2 3" key="1">
    <citation type="submission" date="2022-08" db="EMBL/GenBank/DDBJ databases">
        <authorList>
            <person name="Li F."/>
        </authorList>
    </citation>
    <scope>NUCLEOTIDE SEQUENCE [LARGE SCALE GENOMIC DNA]</scope>
    <source>
        <strain evidence="2 3">10F1B-8-1</strain>
    </source>
</reference>
<proteinExistence type="predicted"/>
<dbReference type="Gene3D" id="3.50.50.60">
    <property type="entry name" value="FAD/NAD(P)-binding domain"/>
    <property type="match status" value="1"/>
</dbReference>
<keyword evidence="3" id="KW-1185">Reference proteome</keyword>
<dbReference type="InterPro" id="IPR002937">
    <property type="entry name" value="Amino_oxidase"/>
</dbReference>
<dbReference type="Proteomes" id="UP001205337">
    <property type="component" value="Unassembled WGS sequence"/>
</dbReference>
<gene>
    <name evidence="2" type="ORF">NUH29_02235</name>
</gene>
<name>A0ABT1ZCE5_9MICO</name>
<dbReference type="Pfam" id="PF01593">
    <property type="entry name" value="Amino_oxidase"/>
    <property type="match status" value="1"/>
</dbReference>
<accession>A0ABT1ZCE5</accession>
<evidence type="ECO:0000259" key="1">
    <source>
        <dbReference type="Pfam" id="PF01593"/>
    </source>
</evidence>
<dbReference type="Gene3D" id="1.10.3110.10">
    <property type="entry name" value="protoporphyrinogen ix oxidase, domain 3"/>
    <property type="match status" value="1"/>
</dbReference>
<sequence>MRDSERVVVVGGGVAGLVAARELVLAGHRVLLLERSARLGGQLAAHSVAGIELDAGAEAYALRGDDIPNLLRRLRLEDDIVRPVDAPAWLQRSDGTAVALPATAVLGIPGVPLAQDVIDAIGWRGAMRAQLDTLLPGTVGAKAETVGELVRRRMGRAVLEGLVAPVVRGVHSVSPDELPVDRAAPGLREDMLAQGGLAIAVRARRQAAAAGSLVASLRGGMHRMATALAADLERFGVEVRTGVEVTGADAGGVALADGARIDGRVVLAAPLGVDAPRTRVRVVTLAVDAPELADAPRGTGVLVAPDAPGVTARALTHLTAKWRWLAESTPLQLLRLSYDGEVDATPELARRDAEVLLGRAIPAPVDTAIVEWERRGRRSDAEHAIDGMQRVGEAESGTGLAAVVAYARSVASAIPSDGARDAG</sequence>
<comment type="caution">
    <text evidence="2">The sequence shown here is derived from an EMBL/GenBank/DDBJ whole genome shotgun (WGS) entry which is preliminary data.</text>
</comment>
<dbReference type="EMBL" id="JANTHX010000004">
    <property type="protein sequence ID" value="MCS0498366.1"/>
    <property type="molecule type" value="Genomic_DNA"/>
</dbReference>
<feature type="domain" description="Amine oxidase" evidence="1">
    <location>
        <begin position="14"/>
        <end position="277"/>
    </location>
</feature>
<dbReference type="Gene3D" id="3.90.660.20">
    <property type="entry name" value="Protoporphyrinogen oxidase, mitochondrial, domain 2"/>
    <property type="match status" value="1"/>
</dbReference>
<evidence type="ECO:0000313" key="2">
    <source>
        <dbReference type="EMBL" id="MCS0498366.1"/>
    </source>
</evidence>